<protein>
    <submittedName>
        <fullName evidence="8">MFS transporter</fullName>
    </submittedName>
</protein>
<feature type="transmembrane region" description="Helical" evidence="6">
    <location>
        <begin position="111"/>
        <end position="137"/>
    </location>
</feature>
<keyword evidence="3 6" id="KW-0812">Transmembrane</keyword>
<dbReference type="SUPFAM" id="SSF103473">
    <property type="entry name" value="MFS general substrate transporter"/>
    <property type="match status" value="1"/>
</dbReference>
<evidence type="ECO:0000313" key="9">
    <source>
        <dbReference type="Proteomes" id="UP000308891"/>
    </source>
</evidence>
<evidence type="ECO:0000256" key="6">
    <source>
        <dbReference type="SAM" id="Phobius"/>
    </source>
</evidence>
<feature type="transmembrane region" description="Helical" evidence="6">
    <location>
        <begin position="176"/>
        <end position="195"/>
    </location>
</feature>
<feature type="transmembrane region" description="Helical" evidence="6">
    <location>
        <begin position="88"/>
        <end position="105"/>
    </location>
</feature>
<keyword evidence="2" id="KW-1003">Cell membrane</keyword>
<keyword evidence="9" id="KW-1185">Reference proteome</keyword>
<dbReference type="InterPro" id="IPR050189">
    <property type="entry name" value="MFS_Efflux_Transporters"/>
</dbReference>
<feature type="transmembrane region" description="Helical" evidence="6">
    <location>
        <begin position="227"/>
        <end position="249"/>
    </location>
</feature>
<name>A0A4T0UUN6_9NEIS</name>
<dbReference type="PROSITE" id="PS50850">
    <property type="entry name" value="MFS"/>
    <property type="match status" value="1"/>
</dbReference>
<comment type="caution">
    <text evidence="8">The sequence shown here is derived from an EMBL/GenBank/DDBJ whole genome shotgun (WGS) entry which is preliminary data.</text>
</comment>
<dbReference type="GO" id="GO:0022857">
    <property type="term" value="F:transmembrane transporter activity"/>
    <property type="evidence" value="ECO:0007669"/>
    <property type="project" value="InterPro"/>
</dbReference>
<gene>
    <name evidence="8" type="ORF">E5K04_09515</name>
</gene>
<sequence length="421" mass="44823">MENPSTGLARFLPLSLQGKLAWWLAVLFLLYQFNIQTTYSVINPHVQHTLALSLSQVTLAASAYNWVYAVCQTMSGSFLDKYGTRRTLLLPIALVVAGVFCYARADSFIELLAAQVLLAVGASVSFVSAGFIGGVWFGQKKYGLLFGYVQALAGLSSALSITFIKQAVEQAGWRSVLLLAGCAGLILYLLFLMLFRDPPPHYSDFSSGGSGKLLDDLLQIVTRHRDILLLGLWGGIAFGSQLALGVVWVPKIAAWQGQDTATGGYAVAALWLGLGVGALFWDRLGYHRAQKKGIISLGFAVMIVSLALMLLPLGQGQYWLIVLSFVFGFGNGVHMLAFSCAADKVPSSILGSASALINAAFFIIGGVLISLPSLLVEYTGTGMQTALFSLVLALGLAQCLVLTVDAATRPPSTPGPTTSAR</sequence>
<dbReference type="InterPro" id="IPR020846">
    <property type="entry name" value="MFS_dom"/>
</dbReference>
<accession>A0A4T0UUN6</accession>
<feature type="transmembrane region" description="Helical" evidence="6">
    <location>
        <begin position="293"/>
        <end position="311"/>
    </location>
</feature>
<dbReference type="Pfam" id="PF07690">
    <property type="entry name" value="MFS_1"/>
    <property type="match status" value="1"/>
</dbReference>
<dbReference type="GO" id="GO:0005886">
    <property type="term" value="C:plasma membrane"/>
    <property type="evidence" value="ECO:0007669"/>
    <property type="project" value="UniProtKB-SubCell"/>
</dbReference>
<organism evidence="8 9">
    <name type="scientific">Crenobacter intestini</name>
    <dbReference type="NCBI Taxonomy" id="2563443"/>
    <lineage>
        <taxon>Bacteria</taxon>
        <taxon>Pseudomonadati</taxon>
        <taxon>Pseudomonadota</taxon>
        <taxon>Betaproteobacteria</taxon>
        <taxon>Neisseriales</taxon>
        <taxon>Neisseriaceae</taxon>
        <taxon>Crenobacter</taxon>
    </lineage>
</organism>
<dbReference type="Gene3D" id="1.20.1250.20">
    <property type="entry name" value="MFS general substrate transporter like domains"/>
    <property type="match status" value="1"/>
</dbReference>
<comment type="subcellular location">
    <subcellularLocation>
        <location evidence="1">Cell membrane</location>
        <topology evidence="1">Multi-pass membrane protein</topology>
    </subcellularLocation>
</comment>
<evidence type="ECO:0000256" key="1">
    <source>
        <dbReference type="ARBA" id="ARBA00004651"/>
    </source>
</evidence>
<feature type="transmembrane region" description="Helical" evidence="6">
    <location>
        <begin position="383"/>
        <end position="404"/>
    </location>
</feature>
<dbReference type="OrthoDB" id="9771451at2"/>
<feature type="transmembrane region" description="Helical" evidence="6">
    <location>
        <begin position="349"/>
        <end position="371"/>
    </location>
</feature>
<dbReference type="InterPro" id="IPR036259">
    <property type="entry name" value="MFS_trans_sf"/>
</dbReference>
<evidence type="ECO:0000313" key="8">
    <source>
        <dbReference type="EMBL" id="TIC82386.1"/>
    </source>
</evidence>
<dbReference type="InterPro" id="IPR011701">
    <property type="entry name" value="MFS"/>
</dbReference>
<evidence type="ECO:0000256" key="2">
    <source>
        <dbReference type="ARBA" id="ARBA00022475"/>
    </source>
</evidence>
<feature type="transmembrane region" description="Helical" evidence="6">
    <location>
        <begin position="144"/>
        <end position="164"/>
    </location>
</feature>
<evidence type="ECO:0000256" key="5">
    <source>
        <dbReference type="ARBA" id="ARBA00023136"/>
    </source>
</evidence>
<feature type="domain" description="Major facilitator superfamily (MFS) profile" evidence="7">
    <location>
        <begin position="20"/>
        <end position="407"/>
    </location>
</feature>
<dbReference type="AlphaFoldDB" id="A0A4T0UUN6"/>
<keyword evidence="5 6" id="KW-0472">Membrane</keyword>
<proteinExistence type="predicted"/>
<dbReference type="PANTHER" id="PTHR43124">
    <property type="entry name" value="PURINE EFFLUX PUMP PBUE"/>
    <property type="match status" value="1"/>
</dbReference>
<evidence type="ECO:0000259" key="7">
    <source>
        <dbReference type="PROSITE" id="PS50850"/>
    </source>
</evidence>
<dbReference type="EMBL" id="STGJ01000009">
    <property type="protein sequence ID" value="TIC82386.1"/>
    <property type="molecule type" value="Genomic_DNA"/>
</dbReference>
<feature type="transmembrane region" description="Helical" evidence="6">
    <location>
        <begin position="261"/>
        <end position="281"/>
    </location>
</feature>
<evidence type="ECO:0000256" key="3">
    <source>
        <dbReference type="ARBA" id="ARBA00022692"/>
    </source>
</evidence>
<evidence type="ECO:0000256" key="4">
    <source>
        <dbReference type="ARBA" id="ARBA00022989"/>
    </source>
</evidence>
<keyword evidence="4 6" id="KW-1133">Transmembrane helix</keyword>
<reference evidence="8 9" key="1">
    <citation type="submission" date="2019-04" db="EMBL/GenBank/DDBJ databases">
        <title>Crenobacter sp. nov.</title>
        <authorList>
            <person name="Shi S."/>
        </authorList>
    </citation>
    <scope>NUCLEOTIDE SEQUENCE [LARGE SCALE GENOMIC DNA]</scope>
    <source>
        <strain evidence="8 9">GY 70310</strain>
    </source>
</reference>
<dbReference type="Proteomes" id="UP000308891">
    <property type="component" value="Unassembled WGS sequence"/>
</dbReference>
<feature type="transmembrane region" description="Helical" evidence="6">
    <location>
        <begin position="20"/>
        <end position="42"/>
    </location>
</feature>
<dbReference type="PANTHER" id="PTHR43124:SF3">
    <property type="entry name" value="CHLORAMPHENICOL EFFLUX PUMP RV0191"/>
    <property type="match status" value="1"/>
</dbReference>
<dbReference type="RefSeq" id="WP_136553416.1">
    <property type="nucleotide sequence ID" value="NZ_STGJ01000009.1"/>
</dbReference>
<feature type="transmembrane region" description="Helical" evidence="6">
    <location>
        <begin position="317"/>
        <end position="337"/>
    </location>
</feature>